<dbReference type="NCBIfam" id="NF002010">
    <property type="entry name" value="PRK00811.1"/>
    <property type="match status" value="1"/>
</dbReference>
<dbReference type="InterPro" id="IPR037163">
    <property type="entry name" value="Spermidine_synt_N_sf"/>
</dbReference>
<evidence type="ECO:0000256" key="10">
    <source>
        <dbReference type="PROSITE-ProRule" id="PRU00354"/>
    </source>
</evidence>
<dbReference type="AlphaFoldDB" id="T2MG78"/>
<accession>T2MG78</accession>
<evidence type="ECO:0000256" key="3">
    <source>
        <dbReference type="ARBA" id="ARBA00011774"/>
    </source>
</evidence>
<evidence type="ECO:0000256" key="11">
    <source>
        <dbReference type="RuleBase" id="RU003836"/>
    </source>
</evidence>
<keyword evidence="10" id="KW-0620">Polyamine biosynthesis</keyword>
<comment type="subunit">
    <text evidence="3">Homodimer or homotetramer.</text>
</comment>
<dbReference type="CDD" id="cd02440">
    <property type="entry name" value="AdoMet_MTases"/>
    <property type="match status" value="1"/>
</dbReference>
<dbReference type="FunFam" id="2.30.140.10:FF:000001">
    <property type="entry name" value="SPE3p Spermidine synthase"/>
    <property type="match status" value="1"/>
</dbReference>
<dbReference type="InterPro" id="IPR029063">
    <property type="entry name" value="SAM-dependent_MTases_sf"/>
</dbReference>
<comment type="similarity">
    <text evidence="2 11">Belongs to the spermidine/spermine synthase family.</text>
</comment>
<evidence type="ECO:0000256" key="7">
    <source>
        <dbReference type="ARBA" id="ARBA00053963"/>
    </source>
</evidence>
<dbReference type="PROSITE" id="PS51006">
    <property type="entry name" value="PABS_2"/>
    <property type="match status" value="1"/>
</dbReference>
<dbReference type="NCBIfam" id="TIGR00417">
    <property type="entry name" value="speE"/>
    <property type="match status" value="1"/>
</dbReference>
<comment type="function">
    <text evidence="7">Catalyzes the production of spermidine from putrescine and decarboxylated S-adenosylmethionine (dcSAM). Has a strong preference for putrescine as substrate, and has very low activity towards 1,3-diaminopropane. Has extremely low activity towards spermidine.</text>
</comment>
<name>T2MG78_HYDVU</name>
<evidence type="ECO:0000256" key="1">
    <source>
        <dbReference type="ARBA" id="ARBA00005123"/>
    </source>
</evidence>
<dbReference type="EC" id="2.5.1.16" evidence="4"/>
<feature type="non-terminal residue" evidence="13">
    <location>
        <position position="1"/>
    </location>
</feature>
<evidence type="ECO:0000256" key="4">
    <source>
        <dbReference type="ARBA" id="ARBA00012455"/>
    </source>
</evidence>
<dbReference type="InterPro" id="IPR030374">
    <property type="entry name" value="PABS"/>
</dbReference>
<comment type="pathway">
    <text evidence="1">Amine and polyamine biosynthesis; spermidine biosynthesis; spermidine from putrescine: step 1/1.</text>
</comment>
<sequence>MSGKSLIENGWFMEKNSQWPGQAFSLEVEEILVSKKSLYQDVLVFKSKNHGNVLVLDGVIQATEFDEYTYQEMLVFLALNSHPNPSKVLIIGGGDGGIAREVAKHPKVLSITQCEIDEVVVDVCKEHLKSMACSFDHPKMNLFIGDGFEYMKNHKNEFDIIISDISDPVGPAERLFSVEFYQLVHSALKEDGILSAQGESMFIHMELIKSLMEFCNNLFEKASYASTYVPTYPCGQIGFLLASKNKNTDFENPLTVFTEEEKESMKLRYYDEHLHKNAFVLPRFVKKKRAKKARESKRRKFESLFEDNPELRINLNVRDKPGRPRIEQNQPLLLETIVNIAMHGSASHEKQNSDVYRSIKTLDQLAEQLKMDGFTISRSGLYLRLLPKRSSPLEGQCHVSMVPVKLIRAQNDQHAKHIDGLFSYCYNKALGKVSFHVRNE</sequence>
<evidence type="ECO:0000313" key="13">
    <source>
        <dbReference type="EMBL" id="CDG71278.1"/>
    </source>
</evidence>
<dbReference type="Pfam" id="PF17284">
    <property type="entry name" value="Spermine_synt_N"/>
    <property type="match status" value="1"/>
</dbReference>
<proteinExistence type="evidence at transcript level"/>
<dbReference type="PANTHER" id="PTHR11558:SF11">
    <property type="entry name" value="SPERMIDINE SYNTHASE"/>
    <property type="match status" value="1"/>
</dbReference>
<evidence type="ECO:0000256" key="2">
    <source>
        <dbReference type="ARBA" id="ARBA00007867"/>
    </source>
</evidence>
<dbReference type="GO" id="GO:0005829">
    <property type="term" value="C:cytosol"/>
    <property type="evidence" value="ECO:0007669"/>
    <property type="project" value="TreeGrafter"/>
</dbReference>
<gene>
    <name evidence="13" type="primary">SRM</name>
</gene>
<feature type="domain" description="PABS" evidence="12">
    <location>
        <begin position="9"/>
        <end position="244"/>
    </location>
</feature>
<dbReference type="SUPFAM" id="SSF53335">
    <property type="entry name" value="S-adenosyl-L-methionine-dependent methyltransferases"/>
    <property type="match status" value="1"/>
</dbReference>
<evidence type="ECO:0000256" key="6">
    <source>
        <dbReference type="ARBA" id="ARBA00049307"/>
    </source>
</evidence>
<dbReference type="InterPro" id="IPR030373">
    <property type="entry name" value="PABS_CS"/>
</dbReference>
<dbReference type="HAMAP" id="MF_00198">
    <property type="entry name" value="Spermidine_synth"/>
    <property type="match status" value="1"/>
</dbReference>
<evidence type="ECO:0000256" key="5">
    <source>
        <dbReference type="ARBA" id="ARBA00022679"/>
    </source>
</evidence>
<dbReference type="PROSITE" id="PS01330">
    <property type="entry name" value="PABS_1"/>
    <property type="match status" value="1"/>
</dbReference>
<evidence type="ECO:0000256" key="8">
    <source>
        <dbReference type="ARBA" id="ARBA00072554"/>
    </source>
</evidence>
<dbReference type="GO" id="GO:0004766">
    <property type="term" value="F:spermidine synthase activity"/>
    <property type="evidence" value="ECO:0007669"/>
    <property type="project" value="UniProtKB-EC"/>
</dbReference>
<keyword evidence="5 10" id="KW-0808">Transferase</keyword>
<dbReference type="NCBIfam" id="NF037959">
    <property type="entry name" value="MFS_SpdSyn"/>
    <property type="match status" value="1"/>
</dbReference>
<dbReference type="InterPro" id="IPR035246">
    <property type="entry name" value="Spermidine_synt_N"/>
</dbReference>
<evidence type="ECO:0000259" key="12">
    <source>
        <dbReference type="PROSITE" id="PS51006"/>
    </source>
</evidence>
<dbReference type="Pfam" id="PF01564">
    <property type="entry name" value="Spermine_synth"/>
    <property type="match status" value="1"/>
</dbReference>
<dbReference type="PANTHER" id="PTHR11558">
    <property type="entry name" value="SPERMIDINE/SPERMINE SYNTHASE"/>
    <property type="match status" value="1"/>
</dbReference>
<dbReference type="EMBL" id="HAAD01005046">
    <property type="protein sequence ID" value="CDG71278.1"/>
    <property type="molecule type" value="mRNA"/>
</dbReference>
<protein>
    <recommendedName>
        <fullName evidence="8">Spermidine synthase</fullName>
        <ecNumber evidence="4">2.5.1.16</ecNumber>
    </recommendedName>
    <alternativeName>
        <fullName evidence="9">Putrescine aminopropyltransferase</fullName>
    </alternativeName>
</protein>
<reference evidence="13" key="1">
    <citation type="journal article" date="2013" name="Genome Biol. Evol.">
        <title>Punctuated emergences of genetic and phenotypic innovations in eumetazoan, bilaterian, euteleostome, and hominidae ancestors.</title>
        <authorList>
            <person name="Wenger Y."/>
            <person name="Galliot B."/>
        </authorList>
    </citation>
    <scope>NUCLEOTIDE SEQUENCE</scope>
    <source>
        <tissue evidence="13">Whole animals</tissue>
    </source>
</reference>
<dbReference type="Gene3D" id="2.30.140.10">
    <property type="entry name" value="Spermidine synthase, tetramerisation domain"/>
    <property type="match status" value="1"/>
</dbReference>
<dbReference type="OrthoDB" id="10065089at2759"/>
<evidence type="ECO:0000256" key="9">
    <source>
        <dbReference type="ARBA" id="ARBA00082964"/>
    </source>
</evidence>
<dbReference type="Gene3D" id="3.40.50.150">
    <property type="entry name" value="Vaccinia Virus protein VP39"/>
    <property type="match status" value="1"/>
</dbReference>
<feature type="active site" description="Proton acceptor" evidence="10">
    <location>
        <position position="164"/>
    </location>
</feature>
<comment type="catalytic activity">
    <reaction evidence="6">
        <text>S-adenosyl 3-(methylsulfanyl)propylamine + putrescine = S-methyl-5'-thioadenosine + spermidine + H(+)</text>
        <dbReference type="Rhea" id="RHEA:12721"/>
        <dbReference type="ChEBI" id="CHEBI:15378"/>
        <dbReference type="ChEBI" id="CHEBI:17509"/>
        <dbReference type="ChEBI" id="CHEBI:57443"/>
        <dbReference type="ChEBI" id="CHEBI:57834"/>
        <dbReference type="ChEBI" id="CHEBI:326268"/>
        <dbReference type="EC" id="2.5.1.16"/>
    </reaction>
</comment>
<dbReference type="GO" id="GO:0008295">
    <property type="term" value="P:spermidine biosynthetic process"/>
    <property type="evidence" value="ECO:0007669"/>
    <property type="project" value="TreeGrafter"/>
</dbReference>
<dbReference type="InterPro" id="IPR001045">
    <property type="entry name" value="Spermi_synthase"/>
</dbReference>
<organism evidence="13">
    <name type="scientific">Hydra vulgaris</name>
    <name type="common">Hydra</name>
    <name type="synonym">Hydra attenuata</name>
    <dbReference type="NCBI Taxonomy" id="6087"/>
    <lineage>
        <taxon>Eukaryota</taxon>
        <taxon>Metazoa</taxon>
        <taxon>Cnidaria</taxon>
        <taxon>Hydrozoa</taxon>
        <taxon>Hydroidolina</taxon>
        <taxon>Anthoathecata</taxon>
        <taxon>Aplanulata</taxon>
        <taxon>Hydridae</taxon>
        <taxon>Hydra</taxon>
    </lineage>
</organism>
<dbReference type="FunFam" id="3.40.50.150:FF:000013">
    <property type="entry name" value="Spermidine synthase"/>
    <property type="match status" value="1"/>
</dbReference>